<gene>
    <name evidence="2" type="ORF">SGLAD_v1c04330</name>
</gene>
<dbReference type="RefSeq" id="WP_134297426.1">
    <property type="nucleotide sequence ID" value="NZ_CP038013.1"/>
</dbReference>
<feature type="transmembrane region" description="Helical" evidence="1">
    <location>
        <begin position="21"/>
        <end position="43"/>
    </location>
</feature>
<dbReference type="OrthoDB" id="9844746at2"/>
<evidence type="ECO:0000313" key="2">
    <source>
        <dbReference type="EMBL" id="QBQ07632.1"/>
    </source>
</evidence>
<evidence type="ECO:0000313" key="3">
    <source>
        <dbReference type="Proteomes" id="UP000294309"/>
    </source>
</evidence>
<keyword evidence="1" id="KW-1133">Transmembrane helix</keyword>
<dbReference type="EMBL" id="CP038013">
    <property type="protein sequence ID" value="QBQ07632.1"/>
    <property type="molecule type" value="Genomic_DNA"/>
</dbReference>
<proteinExistence type="predicted"/>
<keyword evidence="1" id="KW-0472">Membrane</keyword>
<dbReference type="KEGG" id="sgq:SGLAD_v1c04330"/>
<reference evidence="2 3" key="1">
    <citation type="submission" date="2019-03" db="EMBL/GenBank/DDBJ databases">
        <title>Complete genome sequence of Spiroplasma gladiatoris TG-1 (DSM 22552).</title>
        <authorList>
            <person name="Lin Y.-C."/>
            <person name="Chou L."/>
            <person name="Kuo C.-H."/>
        </authorList>
    </citation>
    <scope>NUCLEOTIDE SEQUENCE [LARGE SCALE GENOMIC DNA]</scope>
    <source>
        <strain evidence="2 3">TG-1</strain>
    </source>
</reference>
<evidence type="ECO:0000256" key="1">
    <source>
        <dbReference type="SAM" id="Phobius"/>
    </source>
</evidence>
<name>A0A4P7AHH2_9MOLU</name>
<dbReference type="Proteomes" id="UP000294309">
    <property type="component" value="Chromosome"/>
</dbReference>
<accession>A0A4P7AHH2</accession>
<feature type="transmembrane region" description="Helical" evidence="1">
    <location>
        <begin position="304"/>
        <end position="328"/>
    </location>
</feature>
<keyword evidence="1" id="KW-0812">Transmembrane</keyword>
<dbReference type="AlphaFoldDB" id="A0A4P7AHH2"/>
<protein>
    <submittedName>
        <fullName evidence="2">Uncharacterized protein</fullName>
    </submittedName>
</protein>
<organism evidence="2 3">
    <name type="scientific">Spiroplasma gladiatoris</name>
    <dbReference type="NCBI Taxonomy" id="2143"/>
    <lineage>
        <taxon>Bacteria</taxon>
        <taxon>Bacillati</taxon>
        <taxon>Mycoplasmatota</taxon>
        <taxon>Mollicutes</taxon>
        <taxon>Entomoplasmatales</taxon>
        <taxon>Spiroplasmataceae</taxon>
        <taxon>Spiroplasma</taxon>
    </lineage>
</organism>
<keyword evidence="3" id="KW-1185">Reference proteome</keyword>
<sequence>MEQKKIVKRRRRVVFRGKTRRFLAFFFFFLNIFYTAGSFGLTIPGISSESLKYLNEIENKLPQTFQKNNFVITAYKTDDNHTKENETGLYDIIIESAIKPAFINNVISKINFNDPFEVKLNYQKYLDFANKWYEQYWSEKIINKEDIDLYDLALNLLSFEKKFIENFKSKIYSKSGIGWLFSSDGLSNVFSKELYEELKKQQTTVNQNLYNQKISSLRDSTTGQLSVDSSPGTFLLNNTVWFVNEQIETINLIINNKLLNNQLVGSRFGRVFTKTFSTSDIPRKWQIDDFSDLWFTKGLTMLKWGTGFLITCLINFPMLLAFSIVLFIRERGYIKPEKKQRVKASKVKFSVSQKPLKTPRHSTKESLLNKLKNSNIGTFDFEASVKPIEVIKEIPKIVEPKKQNDNKQLNINSKIISQTKLINNQNQLVQKNNNISKIDLELKVNSTNNKSINPFYSTNDILSNNNLSEKQKKILLAQQISWKKAGINIKPKKVEEIINKPIQMRVENNNRNLSVKQQKILEAQRIAKEKALKNNS</sequence>